<dbReference type="SUPFAM" id="SSF53271">
    <property type="entry name" value="PRTase-like"/>
    <property type="match status" value="1"/>
</dbReference>
<feature type="domain" description="Phosphoribosyltransferase" evidence="1">
    <location>
        <begin position="8"/>
        <end position="78"/>
    </location>
</feature>
<keyword evidence="2" id="KW-0328">Glycosyltransferase</keyword>
<protein>
    <submittedName>
        <fullName evidence="2">Phosphoribosyltransferase family protein</fullName>
    </submittedName>
</protein>
<keyword evidence="2" id="KW-0808">Transferase</keyword>
<sequence>MNYEISTLFTEEKTKNKIQKLAQKIRNYYKDKNNVVFIFLLKGSFIFFEDITREIGLNIKITFLHVSSYNNKTHSSFKVLIKKILILT</sequence>
<evidence type="ECO:0000313" key="3">
    <source>
        <dbReference type="Proteomes" id="UP001164513"/>
    </source>
</evidence>
<gene>
    <name evidence="2" type="ORF">O5404_02185</name>
</gene>
<dbReference type="GO" id="GO:0016757">
    <property type="term" value="F:glycosyltransferase activity"/>
    <property type="evidence" value="ECO:0007669"/>
    <property type="project" value="UniProtKB-KW"/>
</dbReference>
<dbReference type="Pfam" id="PF00156">
    <property type="entry name" value="Pribosyltran"/>
    <property type="match status" value="1"/>
</dbReference>
<accession>A0AAX3JLL0</accession>
<dbReference type="Proteomes" id="UP001164513">
    <property type="component" value="Chromosome"/>
</dbReference>
<dbReference type="AlphaFoldDB" id="A0AAX3JLL0"/>
<name>A0AAX3JLL0_9SPIR</name>
<dbReference type="Gene3D" id="3.40.50.2020">
    <property type="match status" value="1"/>
</dbReference>
<proteinExistence type="predicted"/>
<evidence type="ECO:0000259" key="1">
    <source>
        <dbReference type="Pfam" id="PF00156"/>
    </source>
</evidence>
<dbReference type="RefSeq" id="WP_241677619.1">
    <property type="nucleotide sequence ID" value="NZ_CP044625.1"/>
</dbReference>
<dbReference type="InterPro" id="IPR029057">
    <property type="entry name" value="PRTase-like"/>
</dbReference>
<organism evidence="2 3">
    <name type="scientific">Borrelia miyamotoi</name>
    <dbReference type="NCBI Taxonomy" id="47466"/>
    <lineage>
        <taxon>Bacteria</taxon>
        <taxon>Pseudomonadati</taxon>
        <taxon>Spirochaetota</taxon>
        <taxon>Spirochaetia</taxon>
        <taxon>Spirochaetales</taxon>
        <taxon>Borreliaceae</taxon>
        <taxon>Borrelia</taxon>
    </lineage>
</organism>
<reference evidence="2" key="1">
    <citation type="submission" date="2022-12" db="EMBL/GenBank/DDBJ databases">
        <title>B. miyamotoi WGS.</title>
        <authorList>
            <person name="Gabriele M."/>
            <person name="Kuleshov K.V."/>
            <person name="Hepner S."/>
            <person name="Hoornstra D."/>
            <person name="Hovius J.W."/>
            <person name="Platonov A.E."/>
            <person name="Fingerle V."/>
            <person name="Strube C."/>
        </authorList>
    </citation>
    <scope>NUCLEOTIDE SEQUENCE</scope>
    <source>
        <strain evidence="2">ZStruIII14-9</strain>
    </source>
</reference>
<dbReference type="InterPro" id="IPR000836">
    <property type="entry name" value="PRTase_dom"/>
</dbReference>
<evidence type="ECO:0000313" key="2">
    <source>
        <dbReference type="EMBL" id="WAZ71827.1"/>
    </source>
</evidence>
<dbReference type="EMBL" id="CP114720">
    <property type="protein sequence ID" value="WAZ71827.1"/>
    <property type="molecule type" value="Genomic_DNA"/>
</dbReference>